<accession>A0ABW8MZH3</accession>
<protein>
    <submittedName>
        <fullName evidence="1">Uncharacterized protein</fullName>
    </submittedName>
</protein>
<reference evidence="1 2" key="1">
    <citation type="submission" date="2024-10" db="EMBL/GenBank/DDBJ databases">
        <title>Novel secondary metabolite-producing bacteria for plant disease control.</title>
        <authorList>
            <person name="Chevrette M."/>
        </authorList>
    </citation>
    <scope>NUCLEOTIDE SEQUENCE [LARGE SCALE GENOMIC DNA]</scope>
    <source>
        <strain evidence="1 2">J30 TE3557</strain>
    </source>
</reference>
<keyword evidence="2" id="KW-1185">Reference proteome</keyword>
<comment type="caution">
    <text evidence="1">The sequence shown here is derived from an EMBL/GenBank/DDBJ whole genome shotgun (WGS) entry which is preliminary data.</text>
</comment>
<evidence type="ECO:0000313" key="1">
    <source>
        <dbReference type="EMBL" id="MFK4637152.1"/>
    </source>
</evidence>
<dbReference type="Proteomes" id="UP001620520">
    <property type="component" value="Unassembled WGS sequence"/>
</dbReference>
<name>A0ABW8MZH3_9MICC</name>
<organism evidence="1 2">
    <name type="scientific">Paenarthrobacter histidinolovorans</name>
    <dbReference type="NCBI Taxonomy" id="43664"/>
    <lineage>
        <taxon>Bacteria</taxon>
        <taxon>Bacillati</taxon>
        <taxon>Actinomycetota</taxon>
        <taxon>Actinomycetes</taxon>
        <taxon>Micrococcales</taxon>
        <taxon>Micrococcaceae</taxon>
        <taxon>Paenarthrobacter</taxon>
    </lineage>
</organism>
<evidence type="ECO:0000313" key="2">
    <source>
        <dbReference type="Proteomes" id="UP001620520"/>
    </source>
</evidence>
<gene>
    <name evidence="1" type="ORF">ABIA52_000041</name>
</gene>
<proteinExistence type="predicted"/>
<sequence length="221" mass="23403">MADSASASQADPASISVGTEGELPELRLRLRVVAAGTVDSGDVARLFGALYEPFRSMKGAEARREAWAAFVRAEGLRVEDLDLQPSDDVVRALACALACRDLPQRAVAVVVSRSQMTVCRYLRAVGCPGPLKVAASDSVEAALGELMEWVDSEPLVPSDALLELAERLEPASGFLAECEAGLADGAPVDEGFDGLLRGLYRDLGALHRSLQGLGQVRGIRL</sequence>
<dbReference type="EMBL" id="JBIYEW010000001">
    <property type="protein sequence ID" value="MFK4637152.1"/>
    <property type="molecule type" value="Genomic_DNA"/>
</dbReference>